<reference evidence="2" key="1">
    <citation type="submission" date="2017-09" db="EMBL/GenBank/DDBJ databases">
        <title>The Reconstruction of 2,631 Draft Metagenome-Assembled Genomes from the Global Oceans.</title>
        <authorList>
            <person name="Tully B.J."/>
            <person name="Graham E.D."/>
            <person name="Heidelberg J.F."/>
        </authorList>
    </citation>
    <scope>NUCLEOTIDE SEQUENCE [LARGE SCALE GENOMIC DNA]</scope>
</reference>
<dbReference type="AlphaFoldDB" id="A0A2D6LQ96"/>
<proteinExistence type="predicted"/>
<protein>
    <submittedName>
        <fullName evidence="1">Uncharacterized protein</fullName>
    </submittedName>
</protein>
<comment type="caution">
    <text evidence="1">The sequence shown here is derived from an EMBL/GenBank/DDBJ whole genome shotgun (WGS) entry which is preliminary data.</text>
</comment>
<name>A0A2D6LQ96_9ARCH</name>
<evidence type="ECO:0000313" key="2">
    <source>
        <dbReference type="Proteomes" id="UP000226712"/>
    </source>
</evidence>
<gene>
    <name evidence="1" type="ORF">CL944_02785</name>
</gene>
<dbReference type="Proteomes" id="UP000226712">
    <property type="component" value="Unassembled WGS sequence"/>
</dbReference>
<sequence length="90" mass="9555">MKGVIFSTDAILAMVVIIALFSGLAVSNIASTGEVQQSLLSAKATDNSLIAFYTDGTATIEEGLIVNCKELFEHDEADTLNSKVKECRAT</sequence>
<organism evidence="1 2">
    <name type="scientific">Candidatus Iainarchaeum sp</name>
    <dbReference type="NCBI Taxonomy" id="3101447"/>
    <lineage>
        <taxon>Archaea</taxon>
        <taxon>Candidatus Iainarchaeota</taxon>
        <taxon>Candidatus Iainarchaeia</taxon>
        <taxon>Candidatus Iainarchaeales</taxon>
        <taxon>Candidatus Iainarchaeaceae</taxon>
        <taxon>Candidatus Iainarchaeum</taxon>
    </lineage>
</organism>
<dbReference type="EMBL" id="NZBD01000015">
    <property type="protein sequence ID" value="MAG18373.1"/>
    <property type="molecule type" value="Genomic_DNA"/>
</dbReference>
<accession>A0A2D6LQ96</accession>
<evidence type="ECO:0000313" key="1">
    <source>
        <dbReference type="EMBL" id="MAG18373.1"/>
    </source>
</evidence>